<dbReference type="InterPro" id="IPR025996">
    <property type="entry name" value="MT1864/Rv1816-like_C"/>
</dbReference>
<accession>A0A937K416</accession>
<dbReference type="Gene3D" id="1.10.357.10">
    <property type="entry name" value="Tetracycline Repressor, domain 2"/>
    <property type="match status" value="1"/>
</dbReference>
<dbReference type="Gene3D" id="1.10.10.60">
    <property type="entry name" value="Homeodomain-like"/>
    <property type="match status" value="1"/>
</dbReference>
<keyword evidence="5" id="KW-1185">Reference proteome</keyword>
<comment type="caution">
    <text evidence="4">The sequence shown here is derived from an EMBL/GenBank/DDBJ whole genome shotgun (WGS) entry which is preliminary data.</text>
</comment>
<evidence type="ECO:0000256" key="1">
    <source>
        <dbReference type="ARBA" id="ARBA00023015"/>
    </source>
</evidence>
<dbReference type="EMBL" id="JAESWA010000015">
    <property type="protein sequence ID" value="MBL4930690.1"/>
    <property type="molecule type" value="Genomic_DNA"/>
</dbReference>
<gene>
    <name evidence="4" type="ORF">JK634_02650</name>
</gene>
<evidence type="ECO:0000313" key="4">
    <source>
        <dbReference type="EMBL" id="MBL4930690.1"/>
    </source>
</evidence>
<dbReference type="Pfam" id="PF13305">
    <property type="entry name" value="TetR_C_33"/>
    <property type="match status" value="1"/>
</dbReference>
<keyword evidence="2" id="KW-0804">Transcription</keyword>
<evidence type="ECO:0000256" key="2">
    <source>
        <dbReference type="ARBA" id="ARBA00023163"/>
    </source>
</evidence>
<dbReference type="SUPFAM" id="SSF46689">
    <property type="entry name" value="Homeodomain-like"/>
    <property type="match status" value="1"/>
</dbReference>
<name>A0A937K416_9CLOT</name>
<dbReference type="InterPro" id="IPR036271">
    <property type="entry name" value="Tet_transcr_reg_TetR-rel_C_sf"/>
</dbReference>
<feature type="domain" description="HTH-type transcriptional regulator MT1864/Rv1816-like C-terminal" evidence="3">
    <location>
        <begin position="83"/>
        <end position="180"/>
    </location>
</feature>
<dbReference type="Proteomes" id="UP000623681">
    <property type="component" value="Unassembled WGS sequence"/>
</dbReference>
<dbReference type="SUPFAM" id="SSF48498">
    <property type="entry name" value="Tetracyclin repressor-like, C-terminal domain"/>
    <property type="match status" value="1"/>
</dbReference>
<reference evidence="4" key="1">
    <citation type="submission" date="2021-01" db="EMBL/GenBank/DDBJ databases">
        <title>Genome public.</title>
        <authorList>
            <person name="Liu C."/>
            <person name="Sun Q."/>
        </authorList>
    </citation>
    <scope>NUCLEOTIDE SEQUENCE</scope>
    <source>
        <strain evidence="4">YIM B02565</strain>
    </source>
</reference>
<protein>
    <submittedName>
        <fullName evidence="4">WHG domain-containing protein</fullName>
    </submittedName>
</protein>
<proteinExistence type="predicted"/>
<dbReference type="RefSeq" id="WP_202766076.1">
    <property type="nucleotide sequence ID" value="NZ_JAESWA010000015.1"/>
</dbReference>
<keyword evidence="1" id="KW-0805">Transcription regulation</keyword>
<evidence type="ECO:0000259" key="3">
    <source>
        <dbReference type="Pfam" id="PF13305"/>
    </source>
</evidence>
<organism evidence="4 5">
    <name type="scientific">Clostridium paridis</name>
    <dbReference type="NCBI Taxonomy" id="2803863"/>
    <lineage>
        <taxon>Bacteria</taxon>
        <taxon>Bacillati</taxon>
        <taxon>Bacillota</taxon>
        <taxon>Clostridia</taxon>
        <taxon>Eubacteriales</taxon>
        <taxon>Clostridiaceae</taxon>
        <taxon>Clostridium</taxon>
    </lineage>
</organism>
<dbReference type="AlphaFoldDB" id="A0A937K416"/>
<sequence length="193" mass="20818">MSPRVGLDINTILLATSKLADANGLEEVTLASLSKFLNIKTPSLYNHINGIQDLRKKLSIYSIRKLREDMANAAIGKSGDDAVHALADAYTSFSKKHPGLYSSINNVSDFNDEDLIAEENALIDVVLKVLAAYGLKGDSAIHATRGLRSILHGFTSLDQNNGFGLSQSVNESLHLTIDALIAGFYVIKDTASK</sequence>
<evidence type="ECO:0000313" key="5">
    <source>
        <dbReference type="Proteomes" id="UP000623681"/>
    </source>
</evidence>
<dbReference type="InterPro" id="IPR009057">
    <property type="entry name" value="Homeodomain-like_sf"/>
</dbReference>